<feature type="transmembrane region" description="Helical" evidence="1">
    <location>
        <begin position="258"/>
        <end position="277"/>
    </location>
</feature>
<dbReference type="EMBL" id="DVMW01000016">
    <property type="protein sequence ID" value="HIU35324.1"/>
    <property type="molecule type" value="Genomic_DNA"/>
</dbReference>
<evidence type="ECO:0000313" key="2">
    <source>
        <dbReference type="EMBL" id="HIU35324.1"/>
    </source>
</evidence>
<dbReference type="Gene3D" id="1.20.1250.20">
    <property type="entry name" value="MFS general substrate transporter like domains"/>
    <property type="match status" value="1"/>
</dbReference>
<dbReference type="GO" id="GO:0008643">
    <property type="term" value="P:carbohydrate transport"/>
    <property type="evidence" value="ECO:0007669"/>
    <property type="project" value="InterPro"/>
</dbReference>
<feature type="transmembrane region" description="Helical" evidence="1">
    <location>
        <begin position="312"/>
        <end position="334"/>
    </location>
</feature>
<proteinExistence type="predicted"/>
<accession>A0A9D1IGA0</accession>
<dbReference type="InterPro" id="IPR039672">
    <property type="entry name" value="MFS_2"/>
</dbReference>
<feature type="transmembrane region" description="Helical" evidence="1">
    <location>
        <begin position="12"/>
        <end position="33"/>
    </location>
</feature>
<feature type="transmembrane region" description="Helical" evidence="1">
    <location>
        <begin position="200"/>
        <end position="219"/>
    </location>
</feature>
<dbReference type="Proteomes" id="UP000824071">
    <property type="component" value="Unassembled WGS sequence"/>
</dbReference>
<feature type="transmembrane region" description="Helical" evidence="1">
    <location>
        <begin position="155"/>
        <end position="180"/>
    </location>
</feature>
<gene>
    <name evidence="2" type="ORF">IAC53_01780</name>
</gene>
<feature type="transmembrane region" description="Helical" evidence="1">
    <location>
        <begin position="436"/>
        <end position="457"/>
    </location>
</feature>
<reference evidence="2" key="1">
    <citation type="submission" date="2020-10" db="EMBL/GenBank/DDBJ databases">
        <authorList>
            <person name="Gilroy R."/>
        </authorList>
    </citation>
    <scope>NUCLEOTIDE SEQUENCE</scope>
    <source>
        <strain evidence="2">ChiGjej1B1-19959</strain>
    </source>
</reference>
<keyword evidence="1" id="KW-1133">Transmembrane helix</keyword>
<feature type="transmembrane region" description="Helical" evidence="1">
    <location>
        <begin position="113"/>
        <end position="134"/>
    </location>
</feature>
<feature type="transmembrane region" description="Helical" evidence="1">
    <location>
        <begin position="88"/>
        <end position="107"/>
    </location>
</feature>
<evidence type="ECO:0000313" key="3">
    <source>
        <dbReference type="Proteomes" id="UP000824071"/>
    </source>
</evidence>
<protein>
    <submittedName>
        <fullName evidence="2">MFS transporter</fullName>
    </submittedName>
</protein>
<keyword evidence="1" id="KW-0472">Membrane</keyword>
<dbReference type="SUPFAM" id="SSF103473">
    <property type="entry name" value="MFS general substrate transporter"/>
    <property type="match status" value="1"/>
</dbReference>
<dbReference type="PANTHER" id="PTHR11328:SF24">
    <property type="entry name" value="MAJOR FACILITATOR SUPERFAMILY (MFS) PROFILE DOMAIN-CONTAINING PROTEIN"/>
    <property type="match status" value="1"/>
</dbReference>
<feature type="transmembrane region" description="Helical" evidence="1">
    <location>
        <begin position="283"/>
        <end position="300"/>
    </location>
</feature>
<dbReference type="Pfam" id="PF13347">
    <property type="entry name" value="MFS_2"/>
    <property type="match status" value="1"/>
</dbReference>
<reference evidence="2" key="2">
    <citation type="journal article" date="2021" name="PeerJ">
        <title>Extensive microbial diversity within the chicken gut microbiome revealed by metagenomics and culture.</title>
        <authorList>
            <person name="Gilroy R."/>
            <person name="Ravi A."/>
            <person name="Getino M."/>
            <person name="Pursley I."/>
            <person name="Horton D.L."/>
            <person name="Alikhan N.F."/>
            <person name="Baker D."/>
            <person name="Gharbi K."/>
            <person name="Hall N."/>
            <person name="Watson M."/>
            <person name="Adriaenssens E.M."/>
            <person name="Foster-Nyarko E."/>
            <person name="Jarju S."/>
            <person name="Secka A."/>
            <person name="Antonio M."/>
            <person name="Oren A."/>
            <person name="Chaudhuri R.R."/>
            <person name="La Ragione R."/>
            <person name="Hildebrand F."/>
            <person name="Pallen M.J."/>
        </authorList>
    </citation>
    <scope>NUCLEOTIDE SEQUENCE</scope>
    <source>
        <strain evidence="2">ChiGjej1B1-19959</strain>
    </source>
</reference>
<comment type="caution">
    <text evidence="2">The sequence shown here is derived from an EMBL/GenBank/DDBJ whole genome shotgun (WGS) entry which is preliminary data.</text>
</comment>
<feature type="transmembrane region" description="Helical" evidence="1">
    <location>
        <begin position="53"/>
        <end position="76"/>
    </location>
</feature>
<name>A0A9D1IGA0_9FIRM</name>
<evidence type="ECO:0000256" key="1">
    <source>
        <dbReference type="SAM" id="Phobius"/>
    </source>
</evidence>
<dbReference type="AlphaFoldDB" id="A0A9D1IGA0"/>
<dbReference type="InterPro" id="IPR036259">
    <property type="entry name" value="MFS_trans_sf"/>
</dbReference>
<dbReference type="PANTHER" id="PTHR11328">
    <property type="entry name" value="MAJOR FACILITATOR SUPERFAMILY DOMAIN-CONTAINING PROTEIN"/>
    <property type="match status" value="1"/>
</dbReference>
<sequence length="485" mass="53230">MKKYMKRSEVWTYGIGLFGIALLTGWMPDYSYTFFNDFAFKGTDIDPARIMKILPYVTLVAGIVGAACELIIGILVDRTRTKWGKIRPWVGFGILPLAVVSMLVFIAPSTNNFYGAVAWMFIIYALYTAVSCAVESPANCFGACCTPNPNERSDAISIASIFRSVGQSGGMVVLPAVGAIMKVALGKEQFKTAEGQGLDLMLSTGVCVLGLVLFGMIFFTNNRERVPYTTERVSLWQSIKFVFTNKNLLMVSLTKFTGFGRGVYSTVSLYIAVYMLGSKDLKLGLLLPMGVGTAVGMLIVKQLLKKWGTRKVYIVCCLYGSASLAVLYVVSRVIGFNPDVLMIPFLVINFFVGLQHGNTNLTPNVMIADVVDEIEWKTGKRQEGLCYAGYGFFSKVAAALTKSFGPALVTWSGYVQSSNMNVAYATQSDDTLNKLLLIYTLIPAIFVIGQMLPILFYDLTGKKKERITKELAERRAQAAAAEKEA</sequence>
<keyword evidence="1" id="KW-0812">Transmembrane</keyword>
<dbReference type="GO" id="GO:0005886">
    <property type="term" value="C:plasma membrane"/>
    <property type="evidence" value="ECO:0007669"/>
    <property type="project" value="TreeGrafter"/>
</dbReference>
<organism evidence="2 3">
    <name type="scientific">Candidatus Fimenecus excrementigallinarum</name>
    <dbReference type="NCBI Taxonomy" id="2840816"/>
    <lineage>
        <taxon>Bacteria</taxon>
        <taxon>Bacillati</taxon>
        <taxon>Bacillota</taxon>
        <taxon>Clostridia</taxon>
        <taxon>Candidatus Fimenecus</taxon>
    </lineage>
</organism>
<dbReference type="GO" id="GO:0015293">
    <property type="term" value="F:symporter activity"/>
    <property type="evidence" value="ECO:0007669"/>
    <property type="project" value="InterPro"/>
</dbReference>